<keyword evidence="3" id="KW-1185">Reference proteome</keyword>
<dbReference type="OrthoDB" id="1786818at2"/>
<proteinExistence type="predicted"/>
<dbReference type="AlphaFoldDB" id="A0A1M6NYA8"/>
<keyword evidence="1" id="KW-1133">Transmembrane helix</keyword>
<sequence length="185" mass="21703">MKKYLSMIFLSIITVTIIAQNLEQHPNWQNYICAIILLLPIIFMYHCYFILFPKAMNKSDSLLVAVKIILSSLEETVLDKQLKSNVKNKINDSLLLLGATMEERREHLANPALFRLTKKSSLENAWRKFFLDAFLAIERDLKDETLSKWTFKKIQNKMNEDLHGQSVKKILKEMLRDSQYSFLCK</sequence>
<keyword evidence="1" id="KW-0472">Membrane</keyword>
<dbReference type="RefSeq" id="WP_072910552.1">
    <property type="nucleotide sequence ID" value="NZ_FRAR01000005.1"/>
</dbReference>
<dbReference type="Proteomes" id="UP000183997">
    <property type="component" value="Unassembled WGS sequence"/>
</dbReference>
<evidence type="ECO:0000313" key="3">
    <source>
        <dbReference type="Proteomes" id="UP000183997"/>
    </source>
</evidence>
<gene>
    <name evidence="2" type="ORF">SAMN02745123_00339</name>
</gene>
<reference evidence="3" key="1">
    <citation type="submission" date="2016-11" db="EMBL/GenBank/DDBJ databases">
        <authorList>
            <person name="Varghese N."/>
            <person name="Submissions S."/>
        </authorList>
    </citation>
    <scope>NUCLEOTIDE SEQUENCE [LARGE SCALE GENOMIC DNA]</scope>
    <source>
        <strain evidence="3">DSM 10349</strain>
    </source>
</reference>
<name>A0A1M6NYA8_9FIRM</name>
<organism evidence="2 3">
    <name type="scientific">Desulforamulus aeronauticus DSM 10349</name>
    <dbReference type="NCBI Taxonomy" id="1121421"/>
    <lineage>
        <taxon>Bacteria</taxon>
        <taxon>Bacillati</taxon>
        <taxon>Bacillota</taxon>
        <taxon>Clostridia</taxon>
        <taxon>Eubacteriales</taxon>
        <taxon>Peptococcaceae</taxon>
        <taxon>Desulforamulus</taxon>
    </lineage>
</organism>
<keyword evidence="1" id="KW-0812">Transmembrane</keyword>
<dbReference type="EMBL" id="FRAR01000005">
    <property type="protein sequence ID" value="SHK00624.1"/>
    <property type="molecule type" value="Genomic_DNA"/>
</dbReference>
<feature type="transmembrane region" description="Helical" evidence="1">
    <location>
        <begin position="29"/>
        <end position="51"/>
    </location>
</feature>
<protein>
    <submittedName>
        <fullName evidence="2">Uncharacterized protein</fullName>
    </submittedName>
</protein>
<evidence type="ECO:0000313" key="2">
    <source>
        <dbReference type="EMBL" id="SHK00624.1"/>
    </source>
</evidence>
<evidence type="ECO:0000256" key="1">
    <source>
        <dbReference type="SAM" id="Phobius"/>
    </source>
</evidence>
<accession>A0A1M6NYA8</accession>
<dbReference type="STRING" id="1121421.SAMN02745123_00339"/>